<dbReference type="PANTHER" id="PTHR35563">
    <property type="entry name" value="BARREL METAL-DEPENDENT HYDROLASE, PUTATIVE (AFU_ORTHOLOGUE AFUA_1G16240)-RELATED"/>
    <property type="match status" value="1"/>
</dbReference>
<dbReference type="InterPro" id="IPR032466">
    <property type="entry name" value="Metal_Hydrolase"/>
</dbReference>
<dbReference type="SUPFAM" id="SSF51556">
    <property type="entry name" value="Metallo-dependent hydrolases"/>
    <property type="match status" value="1"/>
</dbReference>
<dbReference type="Gene3D" id="3.20.20.140">
    <property type="entry name" value="Metal-dependent hydrolases"/>
    <property type="match status" value="1"/>
</dbReference>
<name>A0A4R3UPM3_9BURK</name>
<protein>
    <submittedName>
        <fullName evidence="2">Putative TIM-barrel fold metal-dependent hydrolase</fullName>
    </submittedName>
</protein>
<gene>
    <name evidence="2" type="ORF">EV686_11437</name>
</gene>
<proteinExistence type="predicted"/>
<keyword evidence="2" id="KW-0378">Hydrolase</keyword>
<evidence type="ECO:0000259" key="1">
    <source>
        <dbReference type="Pfam" id="PF04909"/>
    </source>
</evidence>
<comment type="caution">
    <text evidence="2">The sequence shown here is derived from an EMBL/GenBank/DDBJ whole genome shotgun (WGS) entry which is preliminary data.</text>
</comment>
<accession>A0A4R3UPM3</accession>
<sequence length="301" mass="33667">MSANQYRAGLSEAGVHHSAGIHAPSFVLPEGACDCHMHIFDNRYPFAPVAPLKHGDASPSQYRKLQQRLGLQRMVVVQPSSYGTDHRVLLNALSCFGPAAKGIGVITPETDAATLRQLTDANVVGARLNLVQKSVTDTGMLDKLAPVLRMLGWHLQVHLPPQFFIRVINQLIELKIDVVMDHFAGICHDESLKDRVDQGVLRLMDSGHGWLKLSGAYMMHPSPPHTSAMLDSFVSKLVARYPDRLVWGSDWPHVTEREKPDDAKLLDLFARWVPDPGIRHAILVENPRQLYRYHDSMSTRQ</sequence>
<dbReference type="Pfam" id="PF04909">
    <property type="entry name" value="Amidohydro_2"/>
    <property type="match status" value="1"/>
</dbReference>
<dbReference type="InterPro" id="IPR006680">
    <property type="entry name" value="Amidohydro-rel"/>
</dbReference>
<reference evidence="2 3" key="1">
    <citation type="submission" date="2019-03" db="EMBL/GenBank/DDBJ databases">
        <title>Genomic Encyclopedia of Type Strains, Phase IV (KMG-IV): sequencing the most valuable type-strain genomes for metagenomic binning, comparative biology and taxonomic classification.</title>
        <authorList>
            <person name="Goeker M."/>
        </authorList>
    </citation>
    <scope>NUCLEOTIDE SEQUENCE [LARGE SCALE GENOMIC DNA]</scope>
    <source>
        <strain evidence="2 3">DSM 100048</strain>
    </source>
</reference>
<dbReference type="InterPro" id="IPR052358">
    <property type="entry name" value="Aro_Compnd_Degr_Hydrolases"/>
</dbReference>
<dbReference type="Proteomes" id="UP000294692">
    <property type="component" value="Unassembled WGS sequence"/>
</dbReference>
<evidence type="ECO:0000313" key="2">
    <source>
        <dbReference type="EMBL" id="TCU92600.1"/>
    </source>
</evidence>
<dbReference type="PANTHER" id="PTHR35563:SF2">
    <property type="entry name" value="BARREL METAL-DEPENDENT HYDROLASE, PUTATIVE (AFU_ORTHOLOGUE AFUA_1G16240)-RELATED"/>
    <property type="match status" value="1"/>
</dbReference>
<feature type="domain" description="Amidohydrolase-related" evidence="1">
    <location>
        <begin position="33"/>
        <end position="292"/>
    </location>
</feature>
<organism evidence="2 3">
    <name type="scientific">Paracandidimonas soli</name>
    <dbReference type="NCBI Taxonomy" id="1917182"/>
    <lineage>
        <taxon>Bacteria</taxon>
        <taxon>Pseudomonadati</taxon>
        <taxon>Pseudomonadota</taxon>
        <taxon>Betaproteobacteria</taxon>
        <taxon>Burkholderiales</taxon>
        <taxon>Alcaligenaceae</taxon>
        <taxon>Paracandidimonas</taxon>
    </lineage>
</organism>
<evidence type="ECO:0000313" key="3">
    <source>
        <dbReference type="Proteomes" id="UP000294692"/>
    </source>
</evidence>
<dbReference type="GO" id="GO:0016787">
    <property type="term" value="F:hydrolase activity"/>
    <property type="evidence" value="ECO:0007669"/>
    <property type="project" value="UniProtKB-KW"/>
</dbReference>
<keyword evidence="3" id="KW-1185">Reference proteome</keyword>
<dbReference type="AlphaFoldDB" id="A0A4R3UPM3"/>
<dbReference type="EMBL" id="SMBX01000014">
    <property type="protein sequence ID" value="TCU92600.1"/>
    <property type="molecule type" value="Genomic_DNA"/>
</dbReference>